<dbReference type="PROSITE" id="PS50109">
    <property type="entry name" value="HIS_KIN"/>
    <property type="match status" value="1"/>
</dbReference>
<keyword evidence="7" id="KW-0963">Cytoplasm</keyword>
<keyword evidence="11" id="KW-0408">Iron</keyword>
<dbReference type="InterPro" id="IPR050482">
    <property type="entry name" value="Sensor_HK_TwoCompSys"/>
</dbReference>
<feature type="transmembrane region" description="Helical" evidence="16">
    <location>
        <begin position="133"/>
        <end position="155"/>
    </location>
</feature>
<evidence type="ECO:0000256" key="3">
    <source>
        <dbReference type="ARBA" id="ARBA00004496"/>
    </source>
</evidence>
<dbReference type="GO" id="GO:0051539">
    <property type="term" value="F:4 iron, 4 sulfur cluster binding"/>
    <property type="evidence" value="ECO:0007669"/>
    <property type="project" value="UniProtKB-KW"/>
</dbReference>
<reference evidence="18" key="1">
    <citation type="journal article" date="2014" name="Int. J. Syst. Evol. Microbiol.">
        <title>Complete genome sequence of Corynebacterium casei LMG S-19264T (=DSM 44701T), isolated from a smear-ripened cheese.</title>
        <authorList>
            <consortium name="US DOE Joint Genome Institute (JGI-PGF)"/>
            <person name="Walter F."/>
            <person name="Albersmeier A."/>
            <person name="Kalinowski J."/>
            <person name="Ruckert C."/>
        </authorList>
    </citation>
    <scope>NUCLEOTIDE SEQUENCE</scope>
    <source>
        <strain evidence="18">VKM Ac-1447</strain>
    </source>
</reference>
<evidence type="ECO:0000256" key="2">
    <source>
        <dbReference type="ARBA" id="ARBA00001966"/>
    </source>
</evidence>
<feature type="transmembrane region" description="Helical" evidence="16">
    <location>
        <begin position="31"/>
        <end position="48"/>
    </location>
</feature>
<evidence type="ECO:0000256" key="15">
    <source>
        <dbReference type="ARBA" id="ARBA00030800"/>
    </source>
</evidence>
<dbReference type="Gene3D" id="1.20.5.1930">
    <property type="match status" value="1"/>
</dbReference>
<evidence type="ECO:0000256" key="7">
    <source>
        <dbReference type="ARBA" id="ARBA00022490"/>
    </source>
</evidence>
<dbReference type="PANTHER" id="PTHR24421:SF58">
    <property type="entry name" value="SIGNAL TRANSDUCTION HISTIDINE-PROTEIN KINASE_PHOSPHATASE UHPB"/>
    <property type="match status" value="1"/>
</dbReference>
<dbReference type="RefSeq" id="WP_210007210.1">
    <property type="nucleotide sequence ID" value="NZ_BSEO01000014.1"/>
</dbReference>
<keyword evidence="10" id="KW-0418">Kinase</keyword>
<dbReference type="GO" id="GO:0005737">
    <property type="term" value="C:cytoplasm"/>
    <property type="evidence" value="ECO:0007669"/>
    <property type="project" value="UniProtKB-SubCell"/>
</dbReference>
<evidence type="ECO:0000256" key="6">
    <source>
        <dbReference type="ARBA" id="ARBA00022485"/>
    </source>
</evidence>
<feature type="transmembrane region" description="Helical" evidence="16">
    <location>
        <begin position="7"/>
        <end position="25"/>
    </location>
</feature>
<dbReference type="Proteomes" id="UP001142317">
    <property type="component" value="Unassembled WGS sequence"/>
</dbReference>
<keyword evidence="16" id="KW-0812">Transmembrane</keyword>
<keyword evidence="19" id="KW-1185">Reference proteome</keyword>
<dbReference type="PRINTS" id="PR00344">
    <property type="entry name" value="BCTRLSENSOR"/>
</dbReference>
<keyword evidence="16" id="KW-1133">Transmembrane helix</keyword>
<dbReference type="Gene3D" id="3.30.565.10">
    <property type="entry name" value="Histidine kinase-like ATPase, C-terminal domain"/>
    <property type="match status" value="1"/>
</dbReference>
<evidence type="ECO:0000256" key="14">
    <source>
        <dbReference type="ARBA" id="ARBA00024827"/>
    </source>
</evidence>
<keyword evidence="16" id="KW-0472">Membrane</keyword>
<evidence type="ECO:0000256" key="5">
    <source>
        <dbReference type="ARBA" id="ARBA00017322"/>
    </source>
</evidence>
<accession>A0A9W6HJB6</accession>
<dbReference type="SUPFAM" id="SSF55874">
    <property type="entry name" value="ATPase domain of HSP90 chaperone/DNA topoisomerase II/histidine kinase"/>
    <property type="match status" value="1"/>
</dbReference>
<dbReference type="EC" id="2.7.13.3" evidence="4"/>
<feature type="transmembrane region" description="Helical" evidence="16">
    <location>
        <begin position="101"/>
        <end position="121"/>
    </location>
</feature>
<dbReference type="CDD" id="cd16917">
    <property type="entry name" value="HATPase_UhpB-NarQ-NarX-like"/>
    <property type="match status" value="1"/>
</dbReference>
<evidence type="ECO:0000256" key="12">
    <source>
        <dbReference type="ARBA" id="ARBA00023012"/>
    </source>
</evidence>
<evidence type="ECO:0000256" key="13">
    <source>
        <dbReference type="ARBA" id="ARBA00023014"/>
    </source>
</evidence>
<evidence type="ECO:0000256" key="4">
    <source>
        <dbReference type="ARBA" id="ARBA00012438"/>
    </source>
</evidence>
<dbReference type="Pfam" id="PF02518">
    <property type="entry name" value="HATPase_c"/>
    <property type="match status" value="1"/>
</dbReference>
<comment type="cofactor">
    <cofactor evidence="2">
        <name>[4Fe-4S] cluster</name>
        <dbReference type="ChEBI" id="CHEBI:49883"/>
    </cofactor>
</comment>
<dbReference type="GO" id="GO:0000155">
    <property type="term" value="F:phosphorelay sensor kinase activity"/>
    <property type="evidence" value="ECO:0007669"/>
    <property type="project" value="InterPro"/>
</dbReference>
<keyword evidence="8" id="KW-0808">Transferase</keyword>
<evidence type="ECO:0000313" key="19">
    <source>
        <dbReference type="Proteomes" id="UP001142317"/>
    </source>
</evidence>
<name>A0A9W6HJB6_9MICO</name>
<dbReference type="SMART" id="SM00387">
    <property type="entry name" value="HATPase_c"/>
    <property type="match status" value="1"/>
</dbReference>
<reference evidence="18" key="2">
    <citation type="submission" date="2023-01" db="EMBL/GenBank/DDBJ databases">
        <authorList>
            <person name="Sun Q."/>
            <person name="Evtushenko L."/>
        </authorList>
    </citation>
    <scope>NUCLEOTIDE SEQUENCE</scope>
    <source>
        <strain evidence="18">VKM Ac-1447</strain>
    </source>
</reference>
<evidence type="ECO:0000313" key="18">
    <source>
        <dbReference type="EMBL" id="GLJ81054.1"/>
    </source>
</evidence>
<dbReference type="InterPro" id="IPR003594">
    <property type="entry name" value="HATPase_dom"/>
</dbReference>
<feature type="domain" description="Histidine kinase" evidence="17">
    <location>
        <begin position="188"/>
        <end position="383"/>
    </location>
</feature>
<dbReference type="InterPro" id="IPR005467">
    <property type="entry name" value="His_kinase_dom"/>
</dbReference>
<comment type="catalytic activity">
    <reaction evidence="1">
        <text>ATP + protein L-histidine = ADP + protein N-phospho-L-histidine.</text>
        <dbReference type="EC" id="2.7.13.3"/>
    </reaction>
</comment>
<dbReference type="AlphaFoldDB" id="A0A9W6HJB6"/>
<keyword evidence="6" id="KW-0004">4Fe-4S</keyword>
<comment type="subcellular location">
    <subcellularLocation>
        <location evidence="3">Cytoplasm</location>
    </subcellularLocation>
</comment>
<evidence type="ECO:0000256" key="8">
    <source>
        <dbReference type="ARBA" id="ARBA00022679"/>
    </source>
</evidence>
<keyword evidence="9" id="KW-0479">Metal-binding</keyword>
<dbReference type="PIRSF" id="PIRSF037434">
    <property type="entry name" value="STHK_ChrS"/>
    <property type="match status" value="1"/>
</dbReference>
<keyword evidence="13" id="KW-0411">Iron-sulfur</keyword>
<evidence type="ECO:0000256" key="9">
    <source>
        <dbReference type="ARBA" id="ARBA00022723"/>
    </source>
</evidence>
<comment type="caution">
    <text evidence="18">The sequence shown here is derived from an EMBL/GenBank/DDBJ whole genome shotgun (WGS) entry which is preliminary data.</text>
</comment>
<sequence>MIRRRWVDVAVGAVMVLGLVIVALAETGARLPWAVAGLALLVVAYLAGRPAIGLERPARFAGFLILAVAAVVVMTAAEPSLATMQVIVYPLVWILGPSRRWGVAGSVAVGAAVLAGYTAGLGFSAEVLREAGLVAALSVAFSVAMGWWISAIAAYGDERSRLLTELTHAQEQVEALSRDAGAAHERERLAREIHDTLAQTLAGLVILAEQARRRAHAGDAGAAASTLTHLESVAREALDETRAIVARTAAVPGDQALEAAVERLVDRFRLDTGLQIALTVSESGEPLDRDAQVVILRCLQEGLANVRKHAAAARVTVAVDRDPEGGVRVRIRDDGRGFDTASPRLGYGLDGMAERVSLAGGSVAVTSTAGAGTALTVTLPATARPIGSAT</sequence>
<evidence type="ECO:0000259" key="17">
    <source>
        <dbReference type="PROSITE" id="PS50109"/>
    </source>
</evidence>
<protein>
    <recommendedName>
        <fullName evidence="5">Oxygen sensor histidine kinase NreB</fullName>
        <ecNumber evidence="4">2.7.13.3</ecNumber>
    </recommendedName>
    <alternativeName>
        <fullName evidence="15">Nitrogen regulation protein B</fullName>
    </alternativeName>
</protein>
<evidence type="ECO:0000256" key="11">
    <source>
        <dbReference type="ARBA" id="ARBA00023004"/>
    </source>
</evidence>
<gene>
    <name evidence="18" type="ORF">GCM10017586_27370</name>
</gene>
<dbReference type="GO" id="GO:0016020">
    <property type="term" value="C:membrane"/>
    <property type="evidence" value="ECO:0007669"/>
    <property type="project" value="InterPro"/>
</dbReference>
<evidence type="ECO:0000256" key="1">
    <source>
        <dbReference type="ARBA" id="ARBA00000085"/>
    </source>
</evidence>
<organism evidence="18 19">
    <name type="scientific">Microbacterium imperiale</name>
    <dbReference type="NCBI Taxonomy" id="33884"/>
    <lineage>
        <taxon>Bacteria</taxon>
        <taxon>Bacillati</taxon>
        <taxon>Actinomycetota</taxon>
        <taxon>Actinomycetes</taxon>
        <taxon>Micrococcales</taxon>
        <taxon>Microbacteriaceae</taxon>
        <taxon>Microbacterium</taxon>
    </lineage>
</organism>
<dbReference type="InterPro" id="IPR017205">
    <property type="entry name" value="Sig_transdc_His_kinase_ChrS"/>
</dbReference>
<evidence type="ECO:0000256" key="10">
    <source>
        <dbReference type="ARBA" id="ARBA00022777"/>
    </source>
</evidence>
<dbReference type="InterPro" id="IPR011712">
    <property type="entry name" value="Sig_transdc_His_kin_sub3_dim/P"/>
</dbReference>
<dbReference type="InterPro" id="IPR004358">
    <property type="entry name" value="Sig_transdc_His_kin-like_C"/>
</dbReference>
<dbReference type="GO" id="GO:0046872">
    <property type="term" value="F:metal ion binding"/>
    <property type="evidence" value="ECO:0007669"/>
    <property type="project" value="UniProtKB-KW"/>
</dbReference>
<evidence type="ECO:0000256" key="16">
    <source>
        <dbReference type="SAM" id="Phobius"/>
    </source>
</evidence>
<dbReference type="EMBL" id="BSEO01000014">
    <property type="protein sequence ID" value="GLJ81054.1"/>
    <property type="molecule type" value="Genomic_DNA"/>
</dbReference>
<dbReference type="PANTHER" id="PTHR24421">
    <property type="entry name" value="NITRATE/NITRITE SENSOR PROTEIN NARX-RELATED"/>
    <property type="match status" value="1"/>
</dbReference>
<keyword evidence="12" id="KW-0902">Two-component regulatory system</keyword>
<dbReference type="Pfam" id="PF07730">
    <property type="entry name" value="HisKA_3"/>
    <property type="match status" value="1"/>
</dbReference>
<feature type="transmembrane region" description="Helical" evidence="16">
    <location>
        <begin position="60"/>
        <end position="81"/>
    </location>
</feature>
<comment type="function">
    <text evidence="14">Member of the two-component regulatory system NreB/NreC involved in the control of dissimilatory nitrate/nitrite reduction in response to oxygen. NreB functions as a direct oxygen sensor histidine kinase which is autophosphorylated, in the absence of oxygen, probably at the conserved histidine residue, and transfers its phosphate group probably to a conserved aspartate residue of NreC. NreB/NreC activates the expression of the nitrate (narGHJI) and nitrite (nir) reductase operons, as well as the putative nitrate transporter gene narT.</text>
</comment>
<dbReference type="GO" id="GO:0046983">
    <property type="term" value="F:protein dimerization activity"/>
    <property type="evidence" value="ECO:0007669"/>
    <property type="project" value="InterPro"/>
</dbReference>
<dbReference type="InterPro" id="IPR036890">
    <property type="entry name" value="HATPase_C_sf"/>
</dbReference>
<proteinExistence type="predicted"/>